<dbReference type="InterPro" id="IPR045864">
    <property type="entry name" value="aa-tRNA-synth_II/BPL/LPL"/>
</dbReference>
<keyword evidence="1" id="KW-0732">Signal</keyword>
<feature type="chain" id="PRO_5015187028" evidence="1">
    <location>
        <begin position="22"/>
        <end position="90"/>
    </location>
</feature>
<dbReference type="SUPFAM" id="SSF55681">
    <property type="entry name" value="Class II aaRS and biotin synthetases"/>
    <property type="match status" value="1"/>
</dbReference>
<dbReference type="GO" id="GO:0006434">
    <property type="term" value="P:seryl-tRNA aminoacylation"/>
    <property type="evidence" value="ECO:0007669"/>
    <property type="project" value="InterPro"/>
</dbReference>
<dbReference type="GO" id="GO:0004828">
    <property type="term" value="F:serine-tRNA ligase activity"/>
    <property type="evidence" value="ECO:0007669"/>
    <property type="project" value="InterPro"/>
</dbReference>
<dbReference type="InterPro" id="IPR002317">
    <property type="entry name" value="Ser-tRNA-ligase_type_1"/>
</dbReference>
<dbReference type="PANTHER" id="PTHR11778">
    <property type="entry name" value="SERYL-TRNA SYNTHETASE"/>
    <property type="match status" value="1"/>
</dbReference>
<name>A0A2P2JQ13_RHIMU</name>
<protein>
    <submittedName>
        <fullName evidence="2">Uncharacterized protein MANES_02G210900</fullName>
    </submittedName>
</protein>
<accession>A0A2P2JQ13</accession>
<proteinExistence type="predicted"/>
<organism evidence="2">
    <name type="scientific">Rhizophora mucronata</name>
    <name type="common">Asiatic mangrove</name>
    <dbReference type="NCBI Taxonomy" id="61149"/>
    <lineage>
        <taxon>Eukaryota</taxon>
        <taxon>Viridiplantae</taxon>
        <taxon>Streptophyta</taxon>
        <taxon>Embryophyta</taxon>
        <taxon>Tracheophyta</taxon>
        <taxon>Spermatophyta</taxon>
        <taxon>Magnoliopsida</taxon>
        <taxon>eudicotyledons</taxon>
        <taxon>Gunneridae</taxon>
        <taxon>Pentapetalae</taxon>
        <taxon>rosids</taxon>
        <taxon>fabids</taxon>
        <taxon>Malpighiales</taxon>
        <taxon>Rhizophoraceae</taxon>
        <taxon>Rhizophora</taxon>
    </lineage>
</organism>
<feature type="signal peptide" evidence="1">
    <location>
        <begin position="1"/>
        <end position="21"/>
    </location>
</feature>
<dbReference type="GO" id="GO:0005524">
    <property type="term" value="F:ATP binding"/>
    <property type="evidence" value="ECO:0007669"/>
    <property type="project" value="InterPro"/>
</dbReference>
<dbReference type="Gene3D" id="3.30.930.10">
    <property type="entry name" value="Bira Bifunctional Protein, Domain 2"/>
    <property type="match status" value="1"/>
</dbReference>
<reference evidence="2" key="1">
    <citation type="submission" date="2018-02" db="EMBL/GenBank/DDBJ databases">
        <title>Rhizophora mucronata_Transcriptome.</title>
        <authorList>
            <person name="Meera S.P."/>
            <person name="Sreeshan A."/>
            <person name="Augustine A."/>
        </authorList>
    </citation>
    <scope>NUCLEOTIDE SEQUENCE</scope>
    <source>
        <tissue evidence="2">Leaf</tissue>
    </source>
</reference>
<evidence type="ECO:0000313" key="2">
    <source>
        <dbReference type="EMBL" id="MBW95561.1"/>
    </source>
</evidence>
<evidence type="ECO:0000256" key="1">
    <source>
        <dbReference type="SAM" id="SignalP"/>
    </source>
</evidence>
<dbReference type="EMBL" id="GGEC01015078">
    <property type="protein sequence ID" value="MBW95561.1"/>
    <property type="molecule type" value="Transcribed_RNA"/>
</dbReference>
<dbReference type="AlphaFoldDB" id="A0A2P2JQ13"/>
<sequence length="90" mass="10420">MFFQFLLPFPFCFFISWYSLQNNEQAKQYVHMLNSTLTATERTICCILENYQSQNGVEIPEPLRPYMGGKSFLPFQTNATPDAKGKKSKP</sequence>